<evidence type="ECO:0000313" key="1">
    <source>
        <dbReference type="EMBL" id="MBF7980497.1"/>
    </source>
</evidence>
<accession>A0ABS0E5W7</accession>
<dbReference type="RefSeq" id="WP_195814382.1">
    <property type="nucleotide sequence ID" value="NZ_JADOBI010000005.1"/>
</dbReference>
<proteinExistence type="predicted"/>
<dbReference type="EMBL" id="JADOBI010000005">
    <property type="protein sequence ID" value="MBF7980497.1"/>
    <property type="molecule type" value="Genomic_DNA"/>
</dbReference>
<reference evidence="1 2" key="1">
    <citation type="submission" date="2020-11" db="EMBL/GenBank/DDBJ databases">
        <title>Taxonomic investigation of Rahnella strains.</title>
        <authorList>
            <person name="Lee S.D."/>
        </authorList>
    </citation>
    <scope>NUCLEOTIDE SEQUENCE [LARGE SCALE GENOMIC DNA]</scope>
    <source>
        <strain evidence="1 2">SAP-17</strain>
    </source>
</reference>
<name>A0ABS0E5W7_9GAMM</name>
<gene>
    <name evidence="1" type="ORF">IV433_13875</name>
</gene>
<evidence type="ECO:0000313" key="2">
    <source>
        <dbReference type="Proteomes" id="UP000636811"/>
    </source>
</evidence>
<dbReference type="Proteomes" id="UP000636811">
    <property type="component" value="Unassembled WGS sequence"/>
</dbReference>
<comment type="caution">
    <text evidence="1">The sequence shown here is derived from an EMBL/GenBank/DDBJ whole genome shotgun (WGS) entry which is preliminary data.</text>
</comment>
<organism evidence="1 2">
    <name type="scientific">Rahnella laticis</name>
    <dbReference type="NCBI Taxonomy" id="2787622"/>
    <lineage>
        <taxon>Bacteria</taxon>
        <taxon>Pseudomonadati</taxon>
        <taxon>Pseudomonadota</taxon>
        <taxon>Gammaproteobacteria</taxon>
        <taxon>Enterobacterales</taxon>
        <taxon>Yersiniaceae</taxon>
        <taxon>Rahnella</taxon>
    </lineage>
</organism>
<sequence length="63" mass="6899">MNTIIYALPSDDGQNIVAYFGTSPQDPALWPGVIALDASDVIYKAYYQQMSTLGMHCGMIEPD</sequence>
<keyword evidence="2" id="KW-1185">Reference proteome</keyword>
<protein>
    <submittedName>
        <fullName evidence="1">Uncharacterized protein</fullName>
    </submittedName>
</protein>